<protein>
    <recommendedName>
        <fullName evidence="4">Secreted protein</fullName>
    </recommendedName>
</protein>
<feature type="chain" id="PRO_5035306804" description="Secreted protein" evidence="1">
    <location>
        <begin position="19"/>
        <end position="158"/>
    </location>
</feature>
<proteinExistence type="predicted"/>
<dbReference type="AlphaFoldDB" id="A0A8I5MV79"/>
<organism evidence="2 3">
    <name type="scientific">Papio anubis</name>
    <name type="common">Olive baboon</name>
    <dbReference type="NCBI Taxonomy" id="9555"/>
    <lineage>
        <taxon>Eukaryota</taxon>
        <taxon>Metazoa</taxon>
        <taxon>Chordata</taxon>
        <taxon>Craniata</taxon>
        <taxon>Vertebrata</taxon>
        <taxon>Euteleostomi</taxon>
        <taxon>Mammalia</taxon>
        <taxon>Eutheria</taxon>
        <taxon>Euarchontoglires</taxon>
        <taxon>Primates</taxon>
        <taxon>Haplorrhini</taxon>
        <taxon>Catarrhini</taxon>
        <taxon>Cercopithecidae</taxon>
        <taxon>Cercopithecinae</taxon>
        <taxon>Papio</taxon>
    </lineage>
</organism>
<reference evidence="2" key="2">
    <citation type="submission" date="2025-08" db="UniProtKB">
        <authorList>
            <consortium name="Ensembl"/>
        </authorList>
    </citation>
    <scope>IDENTIFICATION</scope>
</reference>
<evidence type="ECO:0000313" key="2">
    <source>
        <dbReference type="Ensembl" id="ENSPANP00000048501.1"/>
    </source>
</evidence>
<dbReference type="Ensembl" id="ENSPANT00000073119.1">
    <property type="protein sequence ID" value="ENSPANP00000048501.1"/>
    <property type="gene ID" value="ENSPANG00000044753.1"/>
</dbReference>
<sequence length="158" mass="18198">MVWVFCFVCLFVSRRSFALVAQAGVQWHNLGSPQPPPPRFKRFSCLSLPSIWDYRHAPPHPANFCIISRDGVSPCCPGWSRTPELKRSSHISLPNCWDYRHKPLCPALVPFYSSPRELLCHFLMEDHQHHIARRAQMLVWPSSETTILHSSSSGHKRL</sequence>
<evidence type="ECO:0000313" key="3">
    <source>
        <dbReference type="Proteomes" id="UP000028761"/>
    </source>
</evidence>
<name>A0A8I5MV79_PAPAN</name>
<feature type="signal peptide" evidence="1">
    <location>
        <begin position="1"/>
        <end position="18"/>
    </location>
</feature>
<dbReference type="PANTHER" id="PTHR46254">
    <property type="entry name" value="PROTEIN GVQW1-RELATED"/>
    <property type="match status" value="1"/>
</dbReference>
<keyword evidence="1" id="KW-0732">Signal</keyword>
<reference evidence="2" key="3">
    <citation type="submission" date="2025-09" db="UniProtKB">
        <authorList>
            <consortium name="Ensembl"/>
        </authorList>
    </citation>
    <scope>IDENTIFICATION</scope>
</reference>
<accession>A0A8I5MV79</accession>
<dbReference type="GeneTree" id="ENSGT00940000161627"/>
<dbReference type="Proteomes" id="UP000028761">
    <property type="component" value="Chromosome 1"/>
</dbReference>
<reference evidence="2 3" key="1">
    <citation type="submission" date="2012-03" db="EMBL/GenBank/DDBJ databases">
        <title>Whole Genome Assembly of Papio anubis.</title>
        <authorList>
            <person name="Liu Y.L."/>
            <person name="Abraham K.A."/>
            <person name="Akbar H.A."/>
            <person name="Ali S.A."/>
            <person name="Anosike U.A."/>
            <person name="Aqrawi P.A."/>
            <person name="Arias F.A."/>
            <person name="Attaway T.A."/>
            <person name="Awwad R.A."/>
            <person name="Babu C.B."/>
            <person name="Bandaranaike D.B."/>
            <person name="Battles P.B."/>
            <person name="Bell A.B."/>
            <person name="Beltran B.B."/>
            <person name="Berhane-Mersha D.B."/>
            <person name="Bess C.B."/>
            <person name="Bickham C.B."/>
            <person name="Bolden T.B."/>
            <person name="Carter K.C."/>
            <person name="Chau D.C."/>
            <person name="Chavez A.C."/>
            <person name="Clerc-Blankenburg K.C."/>
            <person name="Coyle M.C."/>
            <person name="Dao M.D."/>
            <person name="Davila M.L.D."/>
            <person name="Davy-Carroll L.D."/>
            <person name="Denson S.D."/>
            <person name="Dinh H.D."/>
            <person name="Fernandez S.F."/>
            <person name="Fernando P.F."/>
            <person name="Forbes L.F."/>
            <person name="Francis C.F."/>
            <person name="Francisco L.F."/>
            <person name="Fu Q.F."/>
            <person name="Garcia-Iii R.G."/>
            <person name="Garrett T.G."/>
            <person name="Gross S.G."/>
            <person name="Gubbala S.G."/>
            <person name="Hirani K.H."/>
            <person name="Hogues M.H."/>
            <person name="Hollins B.H."/>
            <person name="Jackson L.J."/>
            <person name="Javaid M.J."/>
            <person name="Jhangiani S.J."/>
            <person name="Johnson A.J."/>
            <person name="Johnson B.J."/>
            <person name="Jones J.J."/>
            <person name="Joshi V.J."/>
            <person name="Kalu J.K."/>
            <person name="Khan N.K."/>
            <person name="Korchina V.K."/>
            <person name="Kovar C.K."/>
            <person name="Lago L.L."/>
            <person name="Lara F.L."/>
            <person name="Le T.-K.L."/>
            <person name="Lee S.L."/>
            <person name="Legall-Iii F.L."/>
            <person name="Lemon S.L."/>
            <person name="Liu J.L."/>
            <person name="Liu Y.-S.L."/>
            <person name="Liyanage D.L."/>
            <person name="Lopez J.L."/>
            <person name="Lorensuhewa L.L."/>
            <person name="Mata R.M."/>
            <person name="Mathew T.M."/>
            <person name="Mercado C.M."/>
            <person name="Mercado I.M."/>
            <person name="Morales K.M."/>
            <person name="Morgan M.M."/>
            <person name="Munidasa M.M."/>
            <person name="Ngo D.N."/>
            <person name="Nguyen L.N."/>
            <person name="Nguyen T.N."/>
            <person name="Nguyen N.N."/>
            <person name="Obregon M.O."/>
            <person name="Okwuonu G.O."/>
            <person name="Ongeri F.O."/>
            <person name="Onwere C.O."/>
            <person name="Osifeso I.O."/>
            <person name="Parra A.P."/>
            <person name="Patil S.P."/>
            <person name="Perez A.P."/>
            <person name="Perez Y.P."/>
            <person name="Pham C.P."/>
            <person name="Pu L.-L.P."/>
            <person name="Puazo M.P."/>
            <person name="Quiroz J.Q."/>
            <person name="Rouhana J.R."/>
            <person name="Ruiz M.R."/>
            <person name="Ruiz S.-J.R."/>
            <person name="Saada N.S."/>
            <person name="Santibanez J.S."/>
            <person name="Scheel M.S."/>
            <person name="Schneider B.S."/>
            <person name="Simmons D.S."/>
            <person name="Sisson I.S."/>
            <person name="Tang L.-Y.T."/>
            <person name="Thornton R.T."/>
            <person name="Tisius J.T."/>
            <person name="Toledanes G.T."/>
            <person name="Trejos Z.T."/>
            <person name="Usmani K.U."/>
            <person name="Varghese R.V."/>
            <person name="Vattathil S.V."/>
            <person name="Vee V.V."/>
            <person name="Walker D.W."/>
            <person name="Weissenberger G.W."/>
            <person name="White C.W."/>
            <person name="Williams A.W."/>
            <person name="Woodworth J.W."/>
            <person name="Wright R.W."/>
            <person name="Zhu Y.Z."/>
            <person name="Han Y.H."/>
            <person name="Newsham I.N."/>
            <person name="Nazareth L.N."/>
            <person name="Worley K.W."/>
            <person name="Muzny D.M."/>
            <person name="Rogers J.R."/>
            <person name="Gibbs R.G."/>
        </authorList>
    </citation>
    <scope>NUCLEOTIDE SEQUENCE [LARGE SCALE GENOMIC DNA]</scope>
</reference>
<evidence type="ECO:0008006" key="4">
    <source>
        <dbReference type="Google" id="ProtNLM"/>
    </source>
</evidence>
<evidence type="ECO:0000256" key="1">
    <source>
        <dbReference type="SAM" id="SignalP"/>
    </source>
</evidence>
<keyword evidence="3" id="KW-1185">Reference proteome</keyword>